<organism evidence="1 2">
    <name type="scientific">Decorospora gaudefroyi</name>
    <dbReference type="NCBI Taxonomy" id="184978"/>
    <lineage>
        <taxon>Eukaryota</taxon>
        <taxon>Fungi</taxon>
        <taxon>Dikarya</taxon>
        <taxon>Ascomycota</taxon>
        <taxon>Pezizomycotina</taxon>
        <taxon>Dothideomycetes</taxon>
        <taxon>Pleosporomycetidae</taxon>
        <taxon>Pleosporales</taxon>
        <taxon>Pleosporineae</taxon>
        <taxon>Pleosporaceae</taxon>
        <taxon>Decorospora</taxon>
    </lineage>
</organism>
<dbReference type="Proteomes" id="UP000800040">
    <property type="component" value="Unassembled WGS sequence"/>
</dbReference>
<feature type="non-terminal residue" evidence="1">
    <location>
        <position position="1"/>
    </location>
</feature>
<dbReference type="OrthoDB" id="3780108at2759"/>
<evidence type="ECO:0000313" key="2">
    <source>
        <dbReference type="Proteomes" id="UP000800040"/>
    </source>
</evidence>
<sequence>INMYIEPSNLIATNASKNFISKKFLNNVTSLAIEVKKVPIKAYNLISKVKRYYVVIYYTFKIITSKLETTTLPNY</sequence>
<reference evidence="1" key="1">
    <citation type="submission" date="2020-01" db="EMBL/GenBank/DDBJ databases">
        <authorList>
            <consortium name="DOE Joint Genome Institute"/>
            <person name="Haridas S."/>
            <person name="Albert R."/>
            <person name="Binder M."/>
            <person name="Bloem J."/>
            <person name="Labutti K."/>
            <person name="Salamov A."/>
            <person name="Andreopoulos B."/>
            <person name="Baker S.E."/>
            <person name="Barry K."/>
            <person name="Bills G."/>
            <person name="Bluhm B.H."/>
            <person name="Cannon C."/>
            <person name="Castanera R."/>
            <person name="Culley D.E."/>
            <person name="Daum C."/>
            <person name="Ezra D."/>
            <person name="Gonzalez J.B."/>
            <person name="Henrissat B."/>
            <person name="Kuo A."/>
            <person name="Liang C."/>
            <person name="Lipzen A."/>
            <person name="Lutzoni F."/>
            <person name="Magnuson J."/>
            <person name="Mondo S."/>
            <person name="Nolan M."/>
            <person name="Ohm R."/>
            <person name="Pangilinan J."/>
            <person name="Park H.-J."/>
            <person name="Ramirez L."/>
            <person name="Alfaro M."/>
            <person name="Sun H."/>
            <person name="Tritt A."/>
            <person name="Yoshinaga Y."/>
            <person name="Zwiers L.-H."/>
            <person name="Turgeon B.G."/>
            <person name="Goodwin S.B."/>
            <person name="Spatafora J.W."/>
            <person name="Crous P.W."/>
            <person name="Grigoriev I.V."/>
        </authorList>
    </citation>
    <scope>NUCLEOTIDE SEQUENCE</scope>
    <source>
        <strain evidence="1">P77</strain>
    </source>
</reference>
<protein>
    <submittedName>
        <fullName evidence="1">Uncharacterized protein</fullName>
    </submittedName>
</protein>
<dbReference type="EMBL" id="ML975686">
    <property type="protein sequence ID" value="KAF1828087.1"/>
    <property type="molecule type" value="Genomic_DNA"/>
</dbReference>
<gene>
    <name evidence="1" type="ORF">BDW02DRAFT_513278</name>
</gene>
<name>A0A6A5K0M0_9PLEO</name>
<evidence type="ECO:0000313" key="1">
    <source>
        <dbReference type="EMBL" id="KAF1828087.1"/>
    </source>
</evidence>
<keyword evidence="2" id="KW-1185">Reference proteome</keyword>
<dbReference type="AlphaFoldDB" id="A0A6A5K0M0"/>
<accession>A0A6A5K0M0</accession>
<proteinExistence type="predicted"/>